<keyword evidence="1" id="KW-0479">Metal-binding</keyword>
<name>A0AAD5UDC3_9FUNG</name>
<sequence length="259" mass="29423">MIDVHSHIIDTPNTLIGINELETKKLFVMSTRNSDFSLVESLAAKYNKIIPSFGIHPWFTNLESNLNELEEYVSRNPKALVGEIGLDKIATDTEGNVYDFDKQLETFQKQIDIAVKYNRPVSVHCVHTPSEMLNYFTLLDKTCAKPKKSNLALPCPPSIMMHSFTASLEIAKQLIKLPRIGKRFYFSFSHFVNARSPKTIDKIKGIPDNRILIESDIHDTVMVDDAMKKIVGLVSEAKGWTVEETIQRTTSNTNEFLQF</sequence>
<dbReference type="PIRSF" id="PIRSF005902">
    <property type="entry name" value="DNase_TatD"/>
    <property type="match status" value="1"/>
</dbReference>
<evidence type="ECO:0000313" key="3">
    <source>
        <dbReference type="Proteomes" id="UP001210925"/>
    </source>
</evidence>
<accession>A0AAD5UDC3</accession>
<protein>
    <submittedName>
        <fullName evidence="2">Uncharacterized protein</fullName>
    </submittedName>
</protein>
<dbReference type="PANTHER" id="PTHR47345:SF1">
    <property type="entry name" value="CUT9-INTERACTING PROTEIN SCN1"/>
    <property type="match status" value="1"/>
</dbReference>
<feature type="binding site" evidence="1">
    <location>
        <position position="5"/>
    </location>
    <ligand>
        <name>a divalent metal cation</name>
        <dbReference type="ChEBI" id="CHEBI:60240"/>
        <label>1</label>
    </ligand>
</feature>
<feature type="binding site" evidence="1">
    <location>
        <position position="216"/>
    </location>
    <ligand>
        <name>a divalent metal cation</name>
        <dbReference type="ChEBI" id="CHEBI:60240"/>
        <label>1</label>
    </ligand>
</feature>
<evidence type="ECO:0000256" key="1">
    <source>
        <dbReference type="PIRSR" id="PIRSR005902-1"/>
    </source>
</evidence>
<proteinExistence type="predicted"/>
<organism evidence="2 3">
    <name type="scientific">Boothiomyces macroporosus</name>
    <dbReference type="NCBI Taxonomy" id="261099"/>
    <lineage>
        <taxon>Eukaryota</taxon>
        <taxon>Fungi</taxon>
        <taxon>Fungi incertae sedis</taxon>
        <taxon>Chytridiomycota</taxon>
        <taxon>Chytridiomycota incertae sedis</taxon>
        <taxon>Chytridiomycetes</taxon>
        <taxon>Rhizophydiales</taxon>
        <taxon>Terramycetaceae</taxon>
        <taxon>Boothiomyces</taxon>
    </lineage>
</organism>
<dbReference type="InterPro" id="IPR053044">
    <property type="entry name" value="Metallo-hydrolase/TatD-type"/>
</dbReference>
<dbReference type="EMBL" id="JADGKB010000177">
    <property type="protein sequence ID" value="KAJ3251571.1"/>
    <property type="molecule type" value="Genomic_DNA"/>
</dbReference>
<dbReference type="InterPro" id="IPR001130">
    <property type="entry name" value="TatD-like"/>
</dbReference>
<feature type="binding site" evidence="1">
    <location>
        <position position="83"/>
    </location>
    <ligand>
        <name>a divalent metal cation</name>
        <dbReference type="ChEBI" id="CHEBI:60240"/>
        <label>1</label>
    </ligand>
</feature>
<dbReference type="Proteomes" id="UP001210925">
    <property type="component" value="Unassembled WGS sequence"/>
</dbReference>
<keyword evidence="3" id="KW-1185">Reference proteome</keyword>
<dbReference type="SUPFAM" id="SSF51556">
    <property type="entry name" value="Metallo-dependent hydrolases"/>
    <property type="match status" value="1"/>
</dbReference>
<dbReference type="GO" id="GO:0046872">
    <property type="term" value="F:metal ion binding"/>
    <property type="evidence" value="ECO:0007669"/>
    <property type="project" value="UniProtKB-KW"/>
</dbReference>
<evidence type="ECO:0000313" key="2">
    <source>
        <dbReference type="EMBL" id="KAJ3251571.1"/>
    </source>
</evidence>
<reference evidence="2" key="1">
    <citation type="submission" date="2020-05" db="EMBL/GenBank/DDBJ databases">
        <title>Phylogenomic resolution of chytrid fungi.</title>
        <authorList>
            <person name="Stajich J.E."/>
            <person name="Amses K."/>
            <person name="Simmons R."/>
            <person name="Seto K."/>
            <person name="Myers J."/>
            <person name="Bonds A."/>
            <person name="Quandt C.A."/>
            <person name="Barry K."/>
            <person name="Liu P."/>
            <person name="Grigoriev I."/>
            <person name="Longcore J.E."/>
            <person name="James T.Y."/>
        </authorList>
    </citation>
    <scope>NUCLEOTIDE SEQUENCE</scope>
    <source>
        <strain evidence="2">PLAUS21</strain>
    </source>
</reference>
<comment type="caution">
    <text evidence="2">The sequence shown here is derived from an EMBL/GenBank/DDBJ whole genome shotgun (WGS) entry which is preliminary data.</text>
</comment>
<dbReference type="InterPro" id="IPR032466">
    <property type="entry name" value="Metal_Hydrolase"/>
</dbReference>
<dbReference type="AlphaFoldDB" id="A0AAD5UDC3"/>
<dbReference type="GO" id="GO:0016788">
    <property type="term" value="F:hydrolase activity, acting on ester bonds"/>
    <property type="evidence" value="ECO:0007669"/>
    <property type="project" value="InterPro"/>
</dbReference>
<feature type="binding site" evidence="1">
    <location>
        <position position="162"/>
    </location>
    <ligand>
        <name>a divalent metal cation</name>
        <dbReference type="ChEBI" id="CHEBI:60240"/>
        <label>2</label>
    </ligand>
</feature>
<dbReference type="PANTHER" id="PTHR47345">
    <property type="entry name" value="CUT9-INTERACTING PROTEIN SCN1"/>
    <property type="match status" value="1"/>
</dbReference>
<dbReference type="Pfam" id="PF01026">
    <property type="entry name" value="TatD_DNase"/>
    <property type="match status" value="1"/>
</dbReference>
<gene>
    <name evidence="2" type="ORF">HK103_002250</name>
</gene>
<feature type="binding site" evidence="1">
    <location>
        <position position="124"/>
    </location>
    <ligand>
        <name>a divalent metal cation</name>
        <dbReference type="ChEBI" id="CHEBI:60240"/>
        <label>2</label>
    </ligand>
</feature>
<dbReference type="Gene3D" id="3.20.20.140">
    <property type="entry name" value="Metal-dependent hydrolases"/>
    <property type="match status" value="1"/>
</dbReference>
<feature type="binding site" evidence="1">
    <location>
        <position position="7"/>
    </location>
    <ligand>
        <name>a divalent metal cation</name>
        <dbReference type="ChEBI" id="CHEBI:60240"/>
        <label>1</label>
    </ligand>
</feature>